<keyword evidence="3" id="KW-1185">Reference proteome</keyword>
<evidence type="ECO:0000313" key="2">
    <source>
        <dbReference type="EMBL" id="VDO48548.1"/>
    </source>
</evidence>
<dbReference type="EMBL" id="UZAJ01006914">
    <property type="protein sequence ID" value="VDO48548.1"/>
    <property type="molecule type" value="Genomic_DNA"/>
</dbReference>
<dbReference type="AlphaFoldDB" id="A0A183HHH1"/>
<dbReference type="Proteomes" id="UP000267606">
    <property type="component" value="Unassembled WGS sequence"/>
</dbReference>
<organism evidence="4">
    <name type="scientific">Onchocerca flexuosa</name>
    <dbReference type="NCBI Taxonomy" id="387005"/>
    <lineage>
        <taxon>Eukaryota</taxon>
        <taxon>Metazoa</taxon>
        <taxon>Ecdysozoa</taxon>
        <taxon>Nematoda</taxon>
        <taxon>Chromadorea</taxon>
        <taxon>Rhabditida</taxon>
        <taxon>Spirurina</taxon>
        <taxon>Spiruromorpha</taxon>
        <taxon>Filarioidea</taxon>
        <taxon>Onchocercidae</taxon>
        <taxon>Onchocerca</taxon>
    </lineage>
</organism>
<feature type="transmembrane region" description="Helical" evidence="1">
    <location>
        <begin position="52"/>
        <end position="71"/>
    </location>
</feature>
<feature type="transmembrane region" description="Helical" evidence="1">
    <location>
        <begin position="26"/>
        <end position="46"/>
    </location>
</feature>
<keyword evidence="1" id="KW-0472">Membrane</keyword>
<protein>
    <submittedName>
        <fullName evidence="4">GGDEF domain-containing protein</fullName>
    </submittedName>
</protein>
<reference evidence="2 3" key="2">
    <citation type="submission" date="2018-11" db="EMBL/GenBank/DDBJ databases">
        <authorList>
            <consortium name="Pathogen Informatics"/>
        </authorList>
    </citation>
    <scope>NUCLEOTIDE SEQUENCE [LARGE SCALE GENOMIC DNA]</scope>
</reference>
<evidence type="ECO:0000256" key="1">
    <source>
        <dbReference type="SAM" id="Phobius"/>
    </source>
</evidence>
<evidence type="ECO:0000313" key="3">
    <source>
        <dbReference type="Proteomes" id="UP000267606"/>
    </source>
</evidence>
<keyword evidence="1" id="KW-0812">Transmembrane</keyword>
<sequence>MNVKFGDQHLEQLYQQSLLVHSRAHLLHLQCLWAAYYLFIASIHLLQLDFMLIINAISATVCIILQTFLLFKPTLIRYVLYGTVQLLATTTIALLPYGYSALLPISLVIFTIYALIPMRIIYSAIICSALSVLQLLALIFLPQIPLTISQ</sequence>
<reference evidence="4" key="1">
    <citation type="submission" date="2016-06" db="UniProtKB">
        <authorList>
            <consortium name="WormBaseParasite"/>
        </authorList>
    </citation>
    <scope>IDENTIFICATION</scope>
</reference>
<gene>
    <name evidence="2" type="ORF">OFLC_LOCUS6936</name>
</gene>
<feature type="transmembrane region" description="Helical" evidence="1">
    <location>
        <begin position="120"/>
        <end position="141"/>
    </location>
</feature>
<accession>A0A183HHH1</accession>
<keyword evidence="1" id="KW-1133">Transmembrane helix</keyword>
<feature type="transmembrane region" description="Helical" evidence="1">
    <location>
        <begin position="92"/>
        <end position="114"/>
    </location>
</feature>
<name>A0A183HHH1_9BILA</name>
<proteinExistence type="predicted"/>
<evidence type="ECO:0000313" key="4">
    <source>
        <dbReference type="WBParaSite" id="OFLC_0000693201-mRNA-1"/>
    </source>
</evidence>
<dbReference type="WBParaSite" id="OFLC_0000693201-mRNA-1">
    <property type="protein sequence ID" value="OFLC_0000693201-mRNA-1"/>
    <property type="gene ID" value="OFLC_0000693201"/>
</dbReference>